<dbReference type="RefSeq" id="WP_197009323.1">
    <property type="nucleotide sequence ID" value="NZ_BAABES010000013.1"/>
</dbReference>
<name>A0A931GGG1_9ACTN</name>
<keyword evidence="2" id="KW-1185">Reference proteome</keyword>
<accession>A0A931GGG1</accession>
<comment type="caution">
    <text evidence="1">The sequence shown here is derived from an EMBL/GenBank/DDBJ whole genome shotgun (WGS) entry which is preliminary data.</text>
</comment>
<protein>
    <submittedName>
        <fullName evidence="1">Uncharacterized protein</fullName>
    </submittedName>
</protein>
<evidence type="ECO:0000313" key="2">
    <source>
        <dbReference type="Proteomes" id="UP000614047"/>
    </source>
</evidence>
<sequence>MRLLSITAVGTALIAAGLAAPASGEESAAGGMWLSPEVAHPGERVRVRVPGCAAGTGEAGSPAFTAKAGLAEGTATAQVRRTAGAGTYTVTAGCGGRSFTGRLVVSTERSWPSLLPGALNLQMARATQDDQ</sequence>
<organism evidence="1 2">
    <name type="scientific">Actinomadura viridis</name>
    <dbReference type="NCBI Taxonomy" id="58110"/>
    <lineage>
        <taxon>Bacteria</taxon>
        <taxon>Bacillati</taxon>
        <taxon>Actinomycetota</taxon>
        <taxon>Actinomycetes</taxon>
        <taxon>Streptosporangiales</taxon>
        <taxon>Thermomonosporaceae</taxon>
        <taxon>Actinomadura</taxon>
    </lineage>
</organism>
<dbReference type="EMBL" id="JADOUA010000001">
    <property type="protein sequence ID" value="MBG6086300.1"/>
    <property type="molecule type" value="Genomic_DNA"/>
</dbReference>
<proteinExistence type="predicted"/>
<gene>
    <name evidence="1" type="ORF">IW256_000413</name>
</gene>
<reference evidence="1" key="1">
    <citation type="submission" date="2020-11" db="EMBL/GenBank/DDBJ databases">
        <title>Sequencing the genomes of 1000 actinobacteria strains.</title>
        <authorList>
            <person name="Klenk H.-P."/>
        </authorList>
    </citation>
    <scope>NUCLEOTIDE SEQUENCE</scope>
    <source>
        <strain evidence="1">DSM 43175</strain>
    </source>
</reference>
<evidence type="ECO:0000313" key="1">
    <source>
        <dbReference type="EMBL" id="MBG6086300.1"/>
    </source>
</evidence>
<dbReference type="Proteomes" id="UP000614047">
    <property type="component" value="Unassembled WGS sequence"/>
</dbReference>
<dbReference type="AlphaFoldDB" id="A0A931GGG1"/>